<evidence type="ECO:0000256" key="2">
    <source>
        <dbReference type="ARBA" id="ARBA00022448"/>
    </source>
</evidence>
<proteinExistence type="inferred from homology"/>
<dbReference type="InterPro" id="IPR000515">
    <property type="entry name" value="MetI-like"/>
</dbReference>
<sequence>MSLLSYALKRLAERIILLVVFTIFMWFLVLGFEQIIGINPATVFVSPGEFLHAKNPLLAYHIALHEVEKDLGLNYPLYSQFVIYLEHMFTLNLGTCIAGHFAGESISKILIDGFPYTALLTIPPLVFQTILAIYLGSIAAIKKNTKTDTFISNYMIIQYNIPVFAITIIFWVIFAVIYKVYPLSDLPYLSHLNNILLDLKIFSIPWIIQTLVYGFPTRGILMRNSMAENLESDFIRYERLAGLREKILRTDARRVSIIPVVVRTAIDVAFVLSGDLFIEEYFGIPGWGYILYQSAISDEIVLILGSTFLLTLYALILLYFVDIFEAIIDPRARKSVK</sequence>
<evidence type="ECO:0000256" key="4">
    <source>
        <dbReference type="ARBA" id="ARBA00022692"/>
    </source>
</evidence>
<dbReference type="GO" id="GO:0005886">
    <property type="term" value="C:plasma membrane"/>
    <property type="evidence" value="ECO:0007669"/>
    <property type="project" value="UniProtKB-SubCell"/>
</dbReference>
<feature type="transmembrane region" description="Helical" evidence="7">
    <location>
        <begin position="12"/>
        <end position="32"/>
    </location>
</feature>
<keyword evidence="3" id="KW-1003">Cell membrane</keyword>
<comment type="similarity">
    <text evidence="7">Belongs to the binding-protein-dependent transport system permease family.</text>
</comment>
<feature type="transmembrane region" description="Helical" evidence="7">
    <location>
        <begin position="255"/>
        <end position="278"/>
    </location>
</feature>
<dbReference type="AlphaFoldDB" id="A0A1W6JZ16"/>
<evidence type="ECO:0000313" key="9">
    <source>
        <dbReference type="EMBL" id="ARM75475.1"/>
    </source>
</evidence>
<evidence type="ECO:0000256" key="7">
    <source>
        <dbReference type="RuleBase" id="RU363032"/>
    </source>
</evidence>
<keyword evidence="10" id="KW-1185">Reference proteome</keyword>
<dbReference type="PANTHER" id="PTHR30465">
    <property type="entry name" value="INNER MEMBRANE ABC TRANSPORTER"/>
    <property type="match status" value="1"/>
</dbReference>
<keyword evidence="5 7" id="KW-1133">Transmembrane helix</keyword>
<protein>
    <recommendedName>
        <fullName evidence="8">ABC transmembrane type-1 domain-containing protein</fullName>
    </recommendedName>
</protein>
<accession>A0A1W6JZ16</accession>
<dbReference type="InterPro" id="IPR035906">
    <property type="entry name" value="MetI-like_sf"/>
</dbReference>
<comment type="subcellular location">
    <subcellularLocation>
        <location evidence="1 7">Cell membrane</location>
        <topology evidence="1 7">Multi-pass membrane protein</topology>
    </subcellularLocation>
</comment>
<dbReference type="PANTHER" id="PTHR30465:SF0">
    <property type="entry name" value="OLIGOPEPTIDE TRANSPORT SYSTEM PERMEASE PROTEIN APPB"/>
    <property type="match status" value="1"/>
</dbReference>
<evidence type="ECO:0000313" key="10">
    <source>
        <dbReference type="Proteomes" id="UP000193404"/>
    </source>
</evidence>
<evidence type="ECO:0000256" key="6">
    <source>
        <dbReference type="ARBA" id="ARBA00023136"/>
    </source>
</evidence>
<evidence type="ECO:0000259" key="8">
    <source>
        <dbReference type="PROSITE" id="PS50928"/>
    </source>
</evidence>
<dbReference type="Proteomes" id="UP000193404">
    <property type="component" value="Chromosome"/>
</dbReference>
<feature type="transmembrane region" description="Helical" evidence="7">
    <location>
        <begin position="161"/>
        <end position="181"/>
    </location>
</feature>
<keyword evidence="6 7" id="KW-0472">Membrane</keyword>
<gene>
    <name evidence="9" type="ORF">B6F84_05140</name>
</gene>
<evidence type="ECO:0000256" key="5">
    <source>
        <dbReference type="ARBA" id="ARBA00022989"/>
    </source>
</evidence>
<dbReference type="PROSITE" id="PS50928">
    <property type="entry name" value="ABC_TM1"/>
    <property type="match status" value="1"/>
</dbReference>
<keyword evidence="2 7" id="KW-0813">Transport</keyword>
<keyword evidence="4 7" id="KW-0812">Transmembrane</keyword>
<organism evidence="9 10">
    <name type="scientific">Acidianus manzaensis</name>
    <dbReference type="NCBI Taxonomy" id="282676"/>
    <lineage>
        <taxon>Archaea</taxon>
        <taxon>Thermoproteota</taxon>
        <taxon>Thermoprotei</taxon>
        <taxon>Sulfolobales</taxon>
        <taxon>Sulfolobaceae</taxon>
        <taxon>Acidianus</taxon>
    </lineage>
</organism>
<evidence type="ECO:0000256" key="1">
    <source>
        <dbReference type="ARBA" id="ARBA00004651"/>
    </source>
</evidence>
<feature type="domain" description="ABC transmembrane type-1" evidence="8">
    <location>
        <begin position="114"/>
        <end position="321"/>
    </location>
</feature>
<dbReference type="SUPFAM" id="SSF161098">
    <property type="entry name" value="MetI-like"/>
    <property type="match status" value="1"/>
</dbReference>
<dbReference type="Pfam" id="PF00528">
    <property type="entry name" value="BPD_transp_1"/>
    <property type="match status" value="1"/>
</dbReference>
<dbReference type="GeneID" id="41590281"/>
<dbReference type="OrthoDB" id="44105at2157"/>
<feature type="transmembrane region" description="Helical" evidence="7">
    <location>
        <begin position="201"/>
        <end position="221"/>
    </location>
</feature>
<evidence type="ECO:0000256" key="3">
    <source>
        <dbReference type="ARBA" id="ARBA00022475"/>
    </source>
</evidence>
<dbReference type="KEGG" id="aman:B6F84_05140"/>
<feature type="transmembrane region" description="Helical" evidence="7">
    <location>
        <begin position="300"/>
        <end position="321"/>
    </location>
</feature>
<name>A0A1W6JZ16_9CREN</name>
<reference evidence="9 10" key="1">
    <citation type="submission" date="2017-03" db="EMBL/GenBank/DDBJ databases">
        <title>Sulfur activation and transportation mechanism of thermophilic Archaea Acidianus manzaensis YN-25.</title>
        <authorList>
            <person name="Ma Y."/>
            <person name="Yang Y."/>
            <person name="Xia J."/>
        </authorList>
    </citation>
    <scope>NUCLEOTIDE SEQUENCE [LARGE SCALE GENOMIC DNA]</scope>
    <source>
        <strain evidence="9 10">YN-25</strain>
    </source>
</reference>
<dbReference type="EMBL" id="CP020477">
    <property type="protein sequence ID" value="ARM75475.1"/>
    <property type="molecule type" value="Genomic_DNA"/>
</dbReference>
<dbReference type="STRING" id="282676.B6F84_05140"/>
<feature type="transmembrane region" description="Helical" evidence="7">
    <location>
        <begin position="122"/>
        <end position="141"/>
    </location>
</feature>
<dbReference type="RefSeq" id="WP_148691245.1">
    <property type="nucleotide sequence ID" value="NZ_CP020477.1"/>
</dbReference>
<dbReference type="GO" id="GO:0055085">
    <property type="term" value="P:transmembrane transport"/>
    <property type="evidence" value="ECO:0007669"/>
    <property type="project" value="InterPro"/>
</dbReference>